<organism evidence="2 3">
    <name type="scientific">Chitinophaga caeni</name>
    <dbReference type="NCBI Taxonomy" id="2029983"/>
    <lineage>
        <taxon>Bacteria</taxon>
        <taxon>Pseudomonadati</taxon>
        <taxon>Bacteroidota</taxon>
        <taxon>Chitinophagia</taxon>
        <taxon>Chitinophagales</taxon>
        <taxon>Chitinophagaceae</taxon>
        <taxon>Chitinophaga</taxon>
    </lineage>
</organism>
<feature type="domain" description="Toxin SymE-like" evidence="1">
    <location>
        <begin position="19"/>
        <end position="54"/>
    </location>
</feature>
<evidence type="ECO:0000259" key="1">
    <source>
        <dbReference type="Pfam" id="PF08845"/>
    </source>
</evidence>
<protein>
    <recommendedName>
        <fullName evidence="1">Toxin SymE-like domain-containing protein</fullName>
    </recommendedName>
</protein>
<dbReference type="OrthoDB" id="675523at2"/>
<dbReference type="GO" id="GO:0016788">
    <property type="term" value="F:hydrolase activity, acting on ester bonds"/>
    <property type="evidence" value="ECO:0007669"/>
    <property type="project" value="InterPro"/>
</dbReference>
<dbReference type="EMBL" id="CP023777">
    <property type="protein sequence ID" value="ATL49586.1"/>
    <property type="molecule type" value="Genomic_DNA"/>
</dbReference>
<sequence>MVRKVNKFRLVKLGTKAHPRDRADKYLPWLNLSAVWLAQAGFQIGDQLEITVSNVLWASNKRLPKLIRTD</sequence>
<dbReference type="AlphaFoldDB" id="A0A291R022"/>
<gene>
    <name evidence="2" type="ORF">COR50_21745</name>
</gene>
<dbReference type="GO" id="GO:0003723">
    <property type="term" value="F:RNA binding"/>
    <property type="evidence" value="ECO:0007669"/>
    <property type="project" value="InterPro"/>
</dbReference>
<dbReference type="Proteomes" id="UP000220133">
    <property type="component" value="Chromosome"/>
</dbReference>
<name>A0A291R022_9BACT</name>
<dbReference type="InterPro" id="IPR014944">
    <property type="entry name" value="Toxin_SymE-like"/>
</dbReference>
<keyword evidence="3" id="KW-1185">Reference proteome</keyword>
<evidence type="ECO:0000313" key="2">
    <source>
        <dbReference type="EMBL" id="ATL49586.1"/>
    </source>
</evidence>
<dbReference type="Pfam" id="PF08845">
    <property type="entry name" value="SymE_toxin"/>
    <property type="match status" value="1"/>
</dbReference>
<proteinExistence type="predicted"/>
<reference evidence="2 3" key="1">
    <citation type="submission" date="2017-10" db="EMBL/GenBank/DDBJ databases">
        <title>Paenichitinophaga pekingensis gen. nov., sp. nov., isolated from activated sludge.</title>
        <authorList>
            <person name="Jin D."/>
            <person name="Kong X."/>
            <person name="Deng Y."/>
            <person name="Bai Z."/>
        </authorList>
    </citation>
    <scope>NUCLEOTIDE SEQUENCE [LARGE SCALE GENOMIC DNA]</scope>
    <source>
        <strain evidence="2 3">13</strain>
    </source>
</reference>
<dbReference type="KEGG" id="cbae:COR50_21745"/>
<dbReference type="RefSeq" id="WP_098195953.1">
    <property type="nucleotide sequence ID" value="NZ_CP023777.1"/>
</dbReference>
<accession>A0A291R022</accession>
<dbReference type="GO" id="GO:0005737">
    <property type="term" value="C:cytoplasm"/>
    <property type="evidence" value="ECO:0007669"/>
    <property type="project" value="InterPro"/>
</dbReference>
<evidence type="ECO:0000313" key="3">
    <source>
        <dbReference type="Proteomes" id="UP000220133"/>
    </source>
</evidence>
<dbReference type="GO" id="GO:0016070">
    <property type="term" value="P:RNA metabolic process"/>
    <property type="evidence" value="ECO:0007669"/>
    <property type="project" value="InterPro"/>
</dbReference>